<keyword evidence="3" id="KW-1133">Transmembrane helix</keyword>
<comment type="caution">
    <text evidence="5">The sequence shown here is derived from an EMBL/GenBank/DDBJ whole genome shotgun (WGS) entry which is preliminary data.</text>
</comment>
<feature type="transmembrane region" description="Helical" evidence="3">
    <location>
        <begin position="43"/>
        <end position="63"/>
    </location>
</feature>
<dbReference type="PANTHER" id="PTHR45138">
    <property type="entry name" value="REGULATORY COMPONENTS OF SENSORY TRANSDUCTION SYSTEM"/>
    <property type="match status" value="1"/>
</dbReference>
<evidence type="ECO:0000313" key="6">
    <source>
        <dbReference type="Proteomes" id="UP001149719"/>
    </source>
</evidence>
<keyword evidence="6" id="KW-1185">Reference proteome</keyword>
<dbReference type="EC" id="2.7.7.65" evidence="1"/>
<dbReference type="RefSeq" id="WP_269126293.1">
    <property type="nucleotide sequence ID" value="NZ_JAPUBN010000018.1"/>
</dbReference>
<keyword evidence="3" id="KW-0472">Membrane</keyword>
<keyword evidence="3" id="KW-0812">Transmembrane</keyword>
<organism evidence="5 6">
    <name type="scientific">Marinomonas phaeophyticola</name>
    <dbReference type="NCBI Taxonomy" id="3004091"/>
    <lineage>
        <taxon>Bacteria</taxon>
        <taxon>Pseudomonadati</taxon>
        <taxon>Pseudomonadota</taxon>
        <taxon>Gammaproteobacteria</taxon>
        <taxon>Oceanospirillales</taxon>
        <taxon>Oceanospirillaceae</taxon>
        <taxon>Marinomonas</taxon>
    </lineage>
</organism>
<dbReference type="SUPFAM" id="SSF55073">
    <property type="entry name" value="Nucleotide cyclase"/>
    <property type="match status" value="1"/>
</dbReference>
<dbReference type="CDD" id="cd01949">
    <property type="entry name" value="GGDEF"/>
    <property type="match status" value="1"/>
</dbReference>
<reference evidence="5" key="1">
    <citation type="submission" date="2022-12" db="EMBL/GenBank/DDBJ databases">
        <title>Marinomonas 15G1-11 sp. nov, isolated from marine algae.</title>
        <authorList>
            <person name="Butt M."/>
            <person name="Choi D.G."/>
            <person name="Kim J.M."/>
            <person name="Lee J.K."/>
            <person name="Baek J.H."/>
            <person name="Jeon C.O."/>
        </authorList>
    </citation>
    <scope>NUCLEOTIDE SEQUENCE</scope>
    <source>
        <strain evidence="5">15G1-11</strain>
    </source>
</reference>
<feature type="transmembrane region" description="Helical" evidence="3">
    <location>
        <begin position="118"/>
        <end position="136"/>
    </location>
</feature>
<dbReference type="PROSITE" id="PS50887">
    <property type="entry name" value="GGDEF"/>
    <property type="match status" value="1"/>
</dbReference>
<dbReference type="SMART" id="SM00267">
    <property type="entry name" value="GGDEF"/>
    <property type="match status" value="1"/>
</dbReference>
<dbReference type="InterPro" id="IPR043128">
    <property type="entry name" value="Rev_trsase/Diguanyl_cyclase"/>
</dbReference>
<evidence type="ECO:0000256" key="2">
    <source>
        <dbReference type="ARBA" id="ARBA00034247"/>
    </source>
</evidence>
<feature type="domain" description="GGDEF" evidence="4">
    <location>
        <begin position="312"/>
        <end position="443"/>
    </location>
</feature>
<dbReference type="Gene3D" id="3.30.70.270">
    <property type="match status" value="1"/>
</dbReference>
<evidence type="ECO:0000259" key="4">
    <source>
        <dbReference type="PROSITE" id="PS50887"/>
    </source>
</evidence>
<sequence>MNYNAQSFGKPINIITLILSLLAIIGYAFNIESLYRPITGGPATHPLTATLIILLTISNLLSYLSHSRKWPLTFVLIPLAILISKLIDLSSDTNLSVHITPFLSVVEQDTLDNKSNTMGLNTTLMLLLVTLSYLSFFSRYLIFSQLCAFLALSFPMVSITGYAYGLESFYGDMSLLSTTFGVFICLTALSITANIGGIKAILSPYIGGRIARVQVVLGYTVPLIIGYMVILSVVNSNQIGAFGIYVVAISWFIILLVVASAIFQERVDFQRRAVEHALIAASFTDYLTTLPNRRRFMERAEQLLQQCIEDDSDLWVLMIDIDHFKKVNDSAGHAVGDQVLIQVAQTLSQSIEKEDLVCRLGGEEFAVLAIRKPQSNITDYANKLRESVAATVVDGYTELYGKVSISLGCSLFKNSIDSTLQSADEALYTSKESGRNRVTVYKPSEVQNSPYSAACKI</sequence>
<dbReference type="Pfam" id="PF00990">
    <property type="entry name" value="GGDEF"/>
    <property type="match status" value="1"/>
</dbReference>
<evidence type="ECO:0000313" key="5">
    <source>
        <dbReference type="EMBL" id="MCZ2722574.1"/>
    </source>
</evidence>
<feature type="transmembrane region" description="Helical" evidence="3">
    <location>
        <begin position="242"/>
        <end position="263"/>
    </location>
</feature>
<dbReference type="EMBL" id="JAPUBN010000018">
    <property type="protein sequence ID" value="MCZ2722574.1"/>
    <property type="molecule type" value="Genomic_DNA"/>
</dbReference>
<feature type="transmembrane region" description="Helical" evidence="3">
    <location>
        <begin position="143"/>
        <end position="164"/>
    </location>
</feature>
<evidence type="ECO:0000256" key="1">
    <source>
        <dbReference type="ARBA" id="ARBA00012528"/>
    </source>
</evidence>
<dbReference type="PANTHER" id="PTHR45138:SF9">
    <property type="entry name" value="DIGUANYLATE CYCLASE DGCM-RELATED"/>
    <property type="match status" value="1"/>
</dbReference>
<dbReference type="InterPro" id="IPR029787">
    <property type="entry name" value="Nucleotide_cyclase"/>
</dbReference>
<dbReference type="InterPro" id="IPR050469">
    <property type="entry name" value="Diguanylate_Cyclase"/>
</dbReference>
<dbReference type="InterPro" id="IPR000160">
    <property type="entry name" value="GGDEF_dom"/>
</dbReference>
<feature type="transmembrane region" description="Helical" evidence="3">
    <location>
        <begin position="210"/>
        <end position="230"/>
    </location>
</feature>
<accession>A0ABT4JW18</accession>
<feature type="transmembrane region" description="Helical" evidence="3">
    <location>
        <begin position="70"/>
        <end position="87"/>
    </location>
</feature>
<gene>
    <name evidence="5" type="ORF">O1D97_13385</name>
</gene>
<dbReference type="NCBIfam" id="TIGR00254">
    <property type="entry name" value="GGDEF"/>
    <property type="match status" value="1"/>
</dbReference>
<comment type="catalytic activity">
    <reaction evidence="2">
        <text>2 GTP = 3',3'-c-di-GMP + 2 diphosphate</text>
        <dbReference type="Rhea" id="RHEA:24898"/>
        <dbReference type="ChEBI" id="CHEBI:33019"/>
        <dbReference type="ChEBI" id="CHEBI:37565"/>
        <dbReference type="ChEBI" id="CHEBI:58805"/>
        <dbReference type="EC" id="2.7.7.65"/>
    </reaction>
</comment>
<dbReference type="Proteomes" id="UP001149719">
    <property type="component" value="Unassembled WGS sequence"/>
</dbReference>
<name>A0ABT4JW18_9GAMM</name>
<protein>
    <recommendedName>
        <fullName evidence="1">diguanylate cyclase</fullName>
        <ecNumber evidence="1">2.7.7.65</ecNumber>
    </recommendedName>
</protein>
<proteinExistence type="predicted"/>
<evidence type="ECO:0000256" key="3">
    <source>
        <dbReference type="SAM" id="Phobius"/>
    </source>
</evidence>
<feature type="transmembrane region" description="Helical" evidence="3">
    <location>
        <begin position="176"/>
        <end position="198"/>
    </location>
</feature>
<feature type="transmembrane region" description="Helical" evidence="3">
    <location>
        <begin position="12"/>
        <end position="31"/>
    </location>
</feature>